<dbReference type="GO" id="GO:0052656">
    <property type="term" value="F:L-isoleucine-2-oxoglutarate transaminase activity"/>
    <property type="evidence" value="ECO:0007669"/>
    <property type="project" value="RHEA"/>
</dbReference>
<dbReference type="PANTHER" id="PTHR11825">
    <property type="entry name" value="SUBGROUP IIII AMINOTRANSFERASE"/>
    <property type="match status" value="1"/>
</dbReference>
<dbReference type="InterPro" id="IPR036038">
    <property type="entry name" value="Aminotransferase-like"/>
</dbReference>
<organism evidence="12 13">
    <name type="scientific">Aspergillus aculeatus (strain ATCC 16872 / CBS 172.66 / WB 5094)</name>
    <dbReference type="NCBI Taxonomy" id="690307"/>
    <lineage>
        <taxon>Eukaryota</taxon>
        <taxon>Fungi</taxon>
        <taxon>Dikarya</taxon>
        <taxon>Ascomycota</taxon>
        <taxon>Pezizomycotina</taxon>
        <taxon>Eurotiomycetes</taxon>
        <taxon>Eurotiomycetidae</taxon>
        <taxon>Eurotiales</taxon>
        <taxon>Aspergillaceae</taxon>
        <taxon>Aspergillus</taxon>
        <taxon>Aspergillus subgen. Circumdati</taxon>
    </lineage>
</organism>
<keyword evidence="4 11" id="KW-0028">Amino-acid biosynthesis</keyword>
<dbReference type="Proteomes" id="UP000184546">
    <property type="component" value="Unassembled WGS sequence"/>
</dbReference>
<dbReference type="Pfam" id="PF01063">
    <property type="entry name" value="Aminotran_4"/>
    <property type="match status" value="1"/>
</dbReference>
<dbReference type="GeneID" id="30972607"/>
<comment type="catalytic activity">
    <reaction evidence="11">
        <text>L-isoleucine + 2-oxoglutarate = (S)-3-methyl-2-oxopentanoate + L-glutamate</text>
        <dbReference type="Rhea" id="RHEA:24801"/>
        <dbReference type="ChEBI" id="CHEBI:16810"/>
        <dbReference type="ChEBI" id="CHEBI:29985"/>
        <dbReference type="ChEBI" id="CHEBI:35146"/>
        <dbReference type="ChEBI" id="CHEBI:58045"/>
        <dbReference type="EC" id="2.6.1.42"/>
    </reaction>
</comment>
<dbReference type="AlphaFoldDB" id="A0A1L9WQW3"/>
<dbReference type="EMBL" id="KV878980">
    <property type="protein sequence ID" value="OJJ98563.1"/>
    <property type="molecule type" value="Genomic_DNA"/>
</dbReference>
<evidence type="ECO:0000256" key="9">
    <source>
        <dbReference type="RuleBase" id="RU004106"/>
    </source>
</evidence>
<dbReference type="Gene3D" id="3.30.470.10">
    <property type="match status" value="1"/>
</dbReference>
<evidence type="ECO:0000313" key="12">
    <source>
        <dbReference type="EMBL" id="OJJ98563.1"/>
    </source>
</evidence>
<evidence type="ECO:0000256" key="5">
    <source>
        <dbReference type="ARBA" id="ARBA00022679"/>
    </source>
</evidence>
<dbReference type="InterPro" id="IPR043132">
    <property type="entry name" value="BCAT-like_C"/>
</dbReference>
<dbReference type="InterPro" id="IPR018300">
    <property type="entry name" value="Aminotrans_IV_CS"/>
</dbReference>
<keyword evidence="7 11" id="KW-0100">Branched-chain amino acid biosynthesis</keyword>
<accession>A0A1L9WQW3</accession>
<comment type="catalytic activity">
    <reaction evidence="11">
        <text>L-leucine + 2-oxoglutarate = 4-methyl-2-oxopentanoate + L-glutamate</text>
        <dbReference type="Rhea" id="RHEA:18321"/>
        <dbReference type="ChEBI" id="CHEBI:16810"/>
        <dbReference type="ChEBI" id="CHEBI:17865"/>
        <dbReference type="ChEBI" id="CHEBI:29985"/>
        <dbReference type="ChEBI" id="CHEBI:57427"/>
        <dbReference type="EC" id="2.6.1.42"/>
    </reaction>
</comment>
<dbReference type="OMA" id="ICTDHMV"/>
<dbReference type="Gene3D" id="3.20.10.10">
    <property type="entry name" value="D-amino Acid Aminotransferase, subunit A, domain 2"/>
    <property type="match status" value="1"/>
</dbReference>
<dbReference type="InterPro" id="IPR001544">
    <property type="entry name" value="Aminotrans_IV"/>
</dbReference>
<keyword evidence="3 11" id="KW-0032">Aminotransferase</keyword>
<dbReference type="InterPro" id="IPR005786">
    <property type="entry name" value="B_amino_transII"/>
</dbReference>
<evidence type="ECO:0000256" key="3">
    <source>
        <dbReference type="ARBA" id="ARBA00022576"/>
    </source>
</evidence>
<evidence type="ECO:0000256" key="1">
    <source>
        <dbReference type="ARBA" id="ARBA00001933"/>
    </source>
</evidence>
<protein>
    <recommendedName>
        <fullName evidence="11">Branched-chain-amino-acid aminotransferase</fullName>
        <ecNumber evidence="11">2.6.1.42</ecNumber>
    </recommendedName>
</protein>
<dbReference type="FunFam" id="3.20.10.10:FF:000004">
    <property type="entry name" value="Branched-chain-amino-acid aminotransferase"/>
    <property type="match status" value="1"/>
</dbReference>
<comment type="cofactor">
    <cofactor evidence="1 10">
        <name>pyridoxal 5'-phosphate</name>
        <dbReference type="ChEBI" id="CHEBI:597326"/>
    </cofactor>
</comment>
<evidence type="ECO:0000256" key="6">
    <source>
        <dbReference type="ARBA" id="ARBA00022898"/>
    </source>
</evidence>
<comment type="similarity">
    <text evidence="2 9">Belongs to the class-IV pyridoxal-phosphate-dependent aminotransferase family.</text>
</comment>
<dbReference type="FunFam" id="3.30.470.10:FF:000012">
    <property type="entry name" value="Branched-chain-amino-acid aminotransferase"/>
    <property type="match status" value="1"/>
</dbReference>
<dbReference type="EC" id="2.6.1.42" evidence="11"/>
<evidence type="ECO:0000256" key="8">
    <source>
        <dbReference type="PIRSR" id="PIRSR006468-1"/>
    </source>
</evidence>
<dbReference type="SUPFAM" id="SSF56752">
    <property type="entry name" value="D-aminoacid aminotransferase-like PLP-dependent enzymes"/>
    <property type="match status" value="1"/>
</dbReference>
<dbReference type="PROSITE" id="PS00770">
    <property type="entry name" value="AA_TRANSFER_CLASS_4"/>
    <property type="match status" value="1"/>
</dbReference>
<dbReference type="RefSeq" id="XP_020054903.1">
    <property type="nucleotide sequence ID" value="XM_020198793.1"/>
</dbReference>
<reference evidence="13" key="1">
    <citation type="journal article" date="2017" name="Genome Biol.">
        <title>Comparative genomics reveals high biological diversity and specific adaptations in the industrially and medically important fungal genus Aspergillus.</title>
        <authorList>
            <person name="de Vries R.P."/>
            <person name="Riley R."/>
            <person name="Wiebenga A."/>
            <person name="Aguilar-Osorio G."/>
            <person name="Amillis S."/>
            <person name="Uchima C.A."/>
            <person name="Anderluh G."/>
            <person name="Asadollahi M."/>
            <person name="Askin M."/>
            <person name="Barry K."/>
            <person name="Battaglia E."/>
            <person name="Bayram O."/>
            <person name="Benocci T."/>
            <person name="Braus-Stromeyer S.A."/>
            <person name="Caldana C."/>
            <person name="Canovas D."/>
            <person name="Cerqueira G.C."/>
            <person name="Chen F."/>
            <person name="Chen W."/>
            <person name="Choi C."/>
            <person name="Clum A."/>
            <person name="Dos Santos R.A."/>
            <person name="Damasio A.R."/>
            <person name="Diallinas G."/>
            <person name="Emri T."/>
            <person name="Fekete E."/>
            <person name="Flipphi M."/>
            <person name="Freyberg S."/>
            <person name="Gallo A."/>
            <person name="Gournas C."/>
            <person name="Habgood R."/>
            <person name="Hainaut M."/>
            <person name="Harispe M.L."/>
            <person name="Henrissat B."/>
            <person name="Hilden K.S."/>
            <person name="Hope R."/>
            <person name="Hossain A."/>
            <person name="Karabika E."/>
            <person name="Karaffa L."/>
            <person name="Karanyi Z."/>
            <person name="Krasevec N."/>
            <person name="Kuo A."/>
            <person name="Kusch H."/>
            <person name="LaButti K."/>
            <person name="Lagendijk E.L."/>
            <person name="Lapidus A."/>
            <person name="Levasseur A."/>
            <person name="Lindquist E."/>
            <person name="Lipzen A."/>
            <person name="Logrieco A.F."/>
            <person name="MacCabe A."/>
            <person name="Maekelae M.R."/>
            <person name="Malavazi I."/>
            <person name="Melin P."/>
            <person name="Meyer V."/>
            <person name="Mielnichuk N."/>
            <person name="Miskei M."/>
            <person name="Molnar A.P."/>
            <person name="Mule G."/>
            <person name="Ngan C.Y."/>
            <person name="Orejas M."/>
            <person name="Orosz E."/>
            <person name="Ouedraogo J.P."/>
            <person name="Overkamp K.M."/>
            <person name="Park H.-S."/>
            <person name="Perrone G."/>
            <person name="Piumi F."/>
            <person name="Punt P.J."/>
            <person name="Ram A.F."/>
            <person name="Ramon A."/>
            <person name="Rauscher S."/>
            <person name="Record E."/>
            <person name="Riano-Pachon D.M."/>
            <person name="Robert V."/>
            <person name="Roehrig J."/>
            <person name="Ruller R."/>
            <person name="Salamov A."/>
            <person name="Salih N.S."/>
            <person name="Samson R.A."/>
            <person name="Sandor E."/>
            <person name="Sanguinetti M."/>
            <person name="Schuetze T."/>
            <person name="Sepcic K."/>
            <person name="Shelest E."/>
            <person name="Sherlock G."/>
            <person name="Sophianopoulou V."/>
            <person name="Squina F.M."/>
            <person name="Sun H."/>
            <person name="Susca A."/>
            <person name="Todd R.B."/>
            <person name="Tsang A."/>
            <person name="Unkles S.E."/>
            <person name="van de Wiele N."/>
            <person name="van Rossen-Uffink D."/>
            <person name="Oliveira J.V."/>
            <person name="Vesth T.C."/>
            <person name="Visser J."/>
            <person name="Yu J.-H."/>
            <person name="Zhou M."/>
            <person name="Andersen M.R."/>
            <person name="Archer D.B."/>
            <person name="Baker S.E."/>
            <person name="Benoit I."/>
            <person name="Brakhage A.A."/>
            <person name="Braus G.H."/>
            <person name="Fischer R."/>
            <person name="Frisvad J.C."/>
            <person name="Goldman G.H."/>
            <person name="Houbraken J."/>
            <person name="Oakley B."/>
            <person name="Pocsi I."/>
            <person name="Scazzocchio C."/>
            <person name="Seiboth B."/>
            <person name="vanKuyk P.A."/>
            <person name="Wortman J."/>
            <person name="Dyer P.S."/>
            <person name="Grigoriev I.V."/>
        </authorList>
    </citation>
    <scope>NUCLEOTIDE SEQUENCE [LARGE SCALE GENOMIC DNA]</scope>
    <source>
        <strain evidence="13">ATCC 16872 / CBS 172.66 / WB 5094</strain>
    </source>
</reference>
<dbReference type="GO" id="GO:0009099">
    <property type="term" value="P:L-valine biosynthetic process"/>
    <property type="evidence" value="ECO:0007669"/>
    <property type="project" value="TreeGrafter"/>
</dbReference>
<dbReference type="GO" id="GO:0009098">
    <property type="term" value="P:L-leucine biosynthetic process"/>
    <property type="evidence" value="ECO:0007669"/>
    <property type="project" value="TreeGrafter"/>
</dbReference>
<gene>
    <name evidence="12" type="ORF">ASPACDRAFT_1903571</name>
</gene>
<keyword evidence="6 10" id="KW-0663">Pyridoxal phosphate</keyword>
<dbReference type="CDD" id="cd01557">
    <property type="entry name" value="BCAT_beta_family"/>
    <property type="match status" value="1"/>
</dbReference>
<comment type="catalytic activity">
    <reaction evidence="11">
        <text>L-valine + 2-oxoglutarate = 3-methyl-2-oxobutanoate + L-glutamate</text>
        <dbReference type="Rhea" id="RHEA:24813"/>
        <dbReference type="ChEBI" id="CHEBI:11851"/>
        <dbReference type="ChEBI" id="CHEBI:16810"/>
        <dbReference type="ChEBI" id="CHEBI:29985"/>
        <dbReference type="ChEBI" id="CHEBI:57762"/>
        <dbReference type="EC" id="2.6.1.42"/>
    </reaction>
</comment>
<evidence type="ECO:0000313" key="13">
    <source>
        <dbReference type="Proteomes" id="UP000184546"/>
    </source>
</evidence>
<dbReference type="PANTHER" id="PTHR11825:SF69">
    <property type="entry name" value="BRANCHED-CHAIN-AMINO-ACID AMINOTRANSFERASE"/>
    <property type="match status" value="1"/>
</dbReference>
<dbReference type="GO" id="GO:0052654">
    <property type="term" value="F:L-leucine-2-oxoglutarate transaminase activity"/>
    <property type="evidence" value="ECO:0007669"/>
    <property type="project" value="RHEA"/>
</dbReference>
<dbReference type="VEuPathDB" id="FungiDB:ASPACDRAFT_1903571"/>
<dbReference type="InterPro" id="IPR043131">
    <property type="entry name" value="BCAT-like_N"/>
</dbReference>
<evidence type="ECO:0000256" key="2">
    <source>
        <dbReference type="ARBA" id="ARBA00009320"/>
    </source>
</evidence>
<evidence type="ECO:0000256" key="10">
    <source>
        <dbReference type="RuleBase" id="RU004516"/>
    </source>
</evidence>
<keyword evidence="13" id="KW-1185">Reference proteome</keyword>
<keyword evidence="5 11" id="KW-0808">Transferase</keyword>
<evidence type="ECO:0000256" key="4">
    <source>
        <dbReference type="ARBA" id="ARBA00022605"/>
    </source>
</evidence>
<dbReference type="STRING" id="690307.A0A1L9WQW3"/>
<proteinExistence type="inferred from homology"/>
<dbReference type="OrthoDB" id="1732691at2759"/>
<name>A0A1L9WQW3_ASPA1</name>
<dbReference type="GO" id="GO:0005739">
    <property type="term" value="C:mitochondrion"/>
    <property type="evidence" value="ECO:0007669"/>
    <property type="project" value="TreeGrafter"/>
</dbReference>
<dbReference type="GO" id="GO:0052655">
    <property type="term" value="F:L-valine-2-oxoglutarate transaminase activity"/>
    <property type="evidence" value="ECO:0007669"/>
    <property type="project" value="RHEA"/>
</dbReference>
<evidence type="ECO:0000256" key="11">
    <source>
        <dbReference type="RuleBase" id="RU004517"/>
    </source>
</evidence>
<feature type="modified residue" description="N6-(pyridoxal phosphate)lysine" evidence="8">
    <location>
        <position position="215"/>
    </location>
</feature>
<evidence type="ECO:0000256" key="7">
    <source>
        <dbReference type="ARBA" id="ARBA00023304"/>
    </source>
</evidence>
<dbReference type="PIRSF" id="PIRSF006468">
    <property type="entry name" value="BCAT1"/>
    <property type="match status" value="1"/>
</dbReference>
<dbReference type="InterPro" id="IPR033939">
    <property type="entry name" value="BCAT_family"/>
</dbReference>
<sequence>MAFTCAPQPSTPQRLDASKLIYTYTNSPRDVPDAANACTGDETICTDHMILATWHATKGWSTPELRPYGPLSLMPTASCLHYATECFEGLKAYRGYDGKLRVFRTEHNAARMQMSCSRISLPCVDATDLQQLIHALLAVDAPKWLPEDRAGDFLYIRPTVIGTQPSLGVQAPQSATMYILLGYMPRVDAVPCGMKLLTSPNDMVRSWIGGFGYAKVGANYGPSVLASQAAAREGFHQTLWLYGEDGECTEAGGSNFFVVWLRKDGKKELVTAPLDDQLILDGVTRRSCLELARERFRDLVVTERKFTIDEVITAAANGCLLESFSAGTAWFITPVSHIRHRGQDIMISMGAHGEMGEVTGKIKSWLTDIMYGRADHPWAGVITEKKW</sequence>